<accession>A0A1F6D8Q8</accession>
<keyword evidence="6" id="KW-0456">Lyase</keyword>
<evidence type="ECO:0000256" key="2">
    <source>
        <dbReference type="ARBA" id="ARBA00004714"/>
    </source>
</evidence>
<dbReference type="NCBIfam" id="NF033379">
    <property type="entry name" value="FrucBisAld_I"/>
    <property type="match status" value="1"/>
</dbReference>
<dbReference type="Proteomes" id="UP000177958">
    <property type="component" value="Unassembled WGS sequence"/>
</dbReference>
<protein>
    <recommendedName>
        <fullName evidence="8">Probable fructose-bisphosphate aldolase class 1</fullName>
        <ecNumber evidence="4">4.1.2.13</ecNumber>
    </recommendedName>
    <alternativeName>
        <fullName evidence="7">Fructose-bisphosphate aldolase class I</fullName>
    </alternativeName>
</protein>
<dbReference type="EC" id="4.1.2.13" evidence="4"/>
<keyword evidence="5" id="KW-0324">Glycolysis</keyword>
<dbReference type="InterPro" id="IPR013785">
    <property type="entry name" value="Aldolase_TIM"/>
</dbReference>
<evidence type="ECO:0000256" key="6">
    <source>
        <dbReference type="ARBA" id="ARBA00023239"/>
    </source>
</evidence>
<dbReference type="AlphaFoldDB" id="A0A1F6D8Q8"/>
<dbReference type="GO" id="GO:0006096">
    <property type="term" value="P:glycolytic process"/>
    <property type="evidence" value="ECO:0007669"/>
    <property type="project" value="UniProtKB-UniPathway"/>
</dbReference>
<comment type="caution">
    <text evidence="9">The sequence shown here is derived from an EMBL/GenBank/DDBJ whole genome shotgun (WGS) entry which is preliminary data.</text>
</comment>
<sequence length="345" mass="37404">MNIDTLKSTAEAMVAPGKGIIAADESAGTCQKRFDAVGVECTEETRRAYRTMMFETPSLEQYICGVILYDETIRQKGTGGVPVPEILSKKGILPGIKVDAGAKDLALHPNEKVTEGLDGLRERLAEYRTMGAKFAKWRAVITIGDGIPSEACIFANAHALARYAAACQEADIVPIVEPEVLIDGEHTIEQCFEVTEETLEEVFEELDHQKVAPEGTILKASMVLAGKKAAKQSSVEEVADQTLRVLQATVPKNLAGIVFLSGGQGDEQATAHLNAMNKLGKLPWPLSFSYSRAIQNPVLKRWANPPAGGPANTKAAQDTLLFRAKMNSLAAQGKYSDEMEKERPY</sequence>
<organism evidence="9 10">
    <name type="scientific">Candidatus Kaiserbacteria bacterium RIFCSPHIGHO2_01_FULL_55_17</name>
    <dbReference type="NCBI Taxonomy" id="1798484"/>
    <lineage>
        <taxon>Bacteria</taxon>
        <taxon>Candidatus Kaiseribacteriota</taxon>
    </lineage>
</organism>
<dbReference type="FunFam" id="3.20.20.70:FF:000140">
    <property type="entry name" value="Fructose-bisphosphate aldolase"/>
    <property type="match status" value="1"/>
</dbReference>
<comment type="pathway">
    <text evidence="2">Carbohydrate degradation; glycolysis; D-glyceraldehyde 3-phosphate and glycerone phosphate from D-glucose: step 4/4.</text>
</comment>
<evidence type="ECO:0000256" key="8">
    <source>
        <dbReference type="ARBA" id="ARBA00072515"/>
    </source>
</evidence>
<dbReference type="Pfam" id="PF00274">
    <property type="entry name" value="Glycolytic"/>
    <property type="match status" value="1"/>
</dbReference>
<name>A0A1F6D8Q8_9BACT</name>
<dbReference type="Gene3D" id="3.20.20.70">
    <property type="entry name" value="Aldolase class I"/>
    <property type="match status" value="1"/>
</dbReference>
<evidence type="ECO:0000313" key="9">
    <source>
        <dbReference type="EMBL" id="OGG57392.1"/>
    </source>
</evidence>
<evidence type="ECO:0000256" key="5">
    <source>
        <dbReference type="ARBA" id="ARBA00023152"/>
    </source>
</evidence>
<evidence type="ECO:0000313" key="10">
    <source>
        <dbReference type="Proteomes" id="UP000177958"/>
    </source>
</evidence>
<evidence type="ECO:0000256" key="1">
    <source>
        <dbReference type="ARBA" id="ARBA00000441"/>
    </source>
</evidence>
<dbReference type="PANTHER" id="PTHR11627">
    <property type="entry name" value="FRUCTOSE-BISPHOSPHATE ALDOLASE"/>
    <property type="match status" value="1"/>
</dbReference>
<comment type="similarity">
    <text evidence="3">Belongs to the class I fructose-bisphosphate aldolase family.</text>
</comment>
<proteinExistence type="inferred from homology"/>
<gene>
    <name evidence="9" type="ORF">A2853_02645</name>
</gene>
<dbReference type="SUPFAM" id="SSF51569">
    <property type="entry name" value="Aldolase"/>
    <property type="match status" value="1"/>
</dbReference>
<dbReference type="GO" id="GO:0004332">
    <property type="term" value="F:fructose-bisphosphate aldolase activity"/>
    <property type="evidence" value="ECO:0007669"/>
    <property type="project" value="UniProtKB-EC"/>
</dbReference>
<evidence type="ECO:0000256" key="4">
    <source>
        <dbReference type="ARBA" id="ARBA00013068"/>
    </source>
</evidence>
<reference evidence="9 10" key="1">
    <citation type="journal article" date="2016" name="Nat. Commun.">
        <title>Thousands of microbial genomes shed light on interconnected biogeochemical processes in an aquifer system.</title>
        <authorList>
            <person name="Anantharaman K."/>
            <person name="Brown C.T."/>
            <person name="Hug L.A."/>
            <person name="Sharon I."/>
            <person name="Castelle C.J."/>
            <person name="Probst A.J."/>
            <person name="Thomas B.C."/>
            <person name="Singh A."/>
            <person name="Wilkins M.J."/>
            <person name="Karaoz U."/>
            <person name="Brodie E.L."/>
            <person name="Williams K.H."/>
            <person name="Hubbard S.S."/>
            <person name="Banfield J.F."/>
        </authorList>
    </citation>
    <scope>NUCLEOTIDE SEQUENCE [LARGE SCALE GENOMIC DNA]</scope>
</reference>
<dbReference type="UniPathway" id="UPA00109">
    <property type="reaction ID" value="UER00183"/>
</dbReference>
<dbReference type="InterPro" id="IPR000741">
    <property type="entry name" value="FBA_I"/>
</dbReference>
<evidence type="ECO:0000256" key="7">
    <source>
        <dbReference type="ARBA" id="ARBA00029799"/>
    </source>
</evidence>
<evidence type="ECO:0000256" key="3">
    <source>
        <dbReference type="ARBA" id="ARBA00010387"/>
    </source>
</evidence>
<comment type="catalytic activity">
    <reaction evidence="1">
        <text>beta-D-fructose 1,6-bisphosphate = D-glyceraldehyde 3-phosphate + dihydroxyacetone phosphate</text>
        <dbReference type="Rhea" id="RHEA:14729"/>
        <dbReference type="ChEBI" id="CHEBI:32966"/>
        <dbReference type="ChEBI" id="CHEBI:57642"/>
        <dbReference type="ChEBI" id="CHEBI:59776"/>
        <dbReference type="EC" id="4.1.2.13"/>
    </reaction>
</comment>
<dbReference type="EMBL" id="MFKX01000029">
    <property type="protein sequence ID" value="OGG57392.1"/>
    <property type="molecule type" value="Genomic_DNA"/>
</dbReference>